<keyword evidence="1" id="KW-0732">Signal</keyword>
<evidence type="ECO:0008006" key="4">
    <source>
        <dbReference type="Google" id="ProtNLM"/>
    </source>
</evidence>
<evidence type="ECO:0000256" key="1">
    <source>
        <dbReference type="SAM" id="SignalP"/>
    </source>
</evidence>
<accession>A0A176TDJ5</accession>
<dbReference type="Pfam" id="PF12771">
    <property type="entry name" value="SusD-like_2"/>
    <property type="match status" value="1"/>
</dbReference>
<dbReference type="OrthoDB" id="725917at2"/>
<feature type="chain" id="PRO_5008049826" description="SusD/RagB family nutrient-binding outer membrane lipoprotein" evidence="1">
    <location>
        <begin position="22"/>
        <end position="503"/>
    </location>
</feature>
<dbReference type="RefSeq" id="WP_068448661.1">
    <property type="nucleotide sequence ID" value="NZ_CANKUV010000001.1"/>
</dbReference>
<dbReference type="InterPro" id="IPR041662">
    <property type="entry name" value="SusD-like_2"/>
</dbReference>
<protein>
    <recommendedName>
        <fullName evidence="4">SusD/RagB family nutrient-binding outer membrane lipoprotein</fullName>
    </recommendedName>
</protein>
<dbReference type="SUPFAM" id="SSF48452">
    <property type="entry name" value="TPR-like"/>
    <property type="match status" value="1"/>
</dbReference>
<dbReference type="AlphaFoldDB" id="A0A176TDJ5"/>
<reference evidence="2 3" key="1">
    <citation type="submission" date="2016-02" db="EMBL/GenBank/DDBJ databases">
        <title>Draft genome sequence of Polaribacter atrinae KACC17473.</title>
        <authorList>
            <person name="Shin S.-K."/>
            <person name="Yi H."/>
        </authorList>
    </citation>
    <scope>NUCLEOTIDE SEQUENCE [LARGE SCALE GENOMIC DNA]</scope>
    <source>
        <strain evidence="2 3">KACC 17473</strain>
    </source>
</reference>
<feature type="signal peptide" evidence="1">
    <location>
        <begin position="1"/>
        <end position="21"/>
    </location>
</feature>
<sequence>MKYLKYTTFILLVSIVFLSCSEDYFDVNSSVTAPTTQSLEPQYRIKGAIENMFTGVIYRGSREVLGITQNGAQNVANYYSETWSSFLTTGSYFLWQNAYVYSLPNTADLIVLGEKHNSPNFIAVGKILRAYGFGTTTDQYGDIVFTETYDGVSSLNLTPEFETQKAVYQGIIEMLDEAIAQINQPSNIELNANGGDVFYNGNKEQWTRLAYALKARYLNHLSKKASGDMAYDADAIIEACSKALQSNADNAFRSYGGGEAENDRQPYATGGYGSSRVDYFSHFFVELLKNSLDLDTPYEDPRLKIIVPEAVNGGYQGVRIGEGPLPNNTDGGDNYSVGNGGFYTSPTAPTYLMTYSEVKYIEAEARLRKGDNSGAYTALKAGIQADFEKAEATGTETAAYLAKMDAEVGEAGITLSHIMIQKYITLLFDPETWVDMRRMDYSNTIYPGLERPVNVNLSIFPGSNDWIQAMVYEYNEEDRNYENMPDNTANVRLTTPLWWNVAE</sequence>
<comment type="caution">
    <text evidence="2">The sequence shown here is derived from an EMBL/GenBank/DDBJ whole genome shotgun (WGS) entry which is preliminary data.</text>
</comment>
<gene>
    <name evidence="2" type="ORF">LPB303_05285</name>
</gene>
<proteinExistence type="predicted"/>
<dbReference type="EMBL" id="LVWE01000010">
    <property type="protein sequence ID" value="OAD45701.1"/>
    <property type="molecule type" value="Genomic_DNA"/>
</dbReference>
<dbReference type="InterPro" id="IPR011990">
    <property type="entry name" value="TPR-like_helical_dom_sf"/>
</dbReference>
<keyword evidence="3" id="KW-1185">Reference proteome</keyword>
<dbReference type="PROSITE" id="PS51257">
    <property type="entry name" value="PROKAR_LIPOPROTEIN"/>
    <property type="match status" value="1"/>
</dbReference>
<dbReference type="Gene3D" id="1.25.40.390">
    <property type="match status" value="1"/>
</dbReference>
<evidence type="ECO:0000313" key="2">
    <source>
        <dbReference type="EMBL" id="OAD45701.1"/>
    </source>
</evidence>
<name>A0A176TDJ5_9FLAO</name>
<evidence type="ECO:0000313" key="3">
    <source>
        <dbReference type="Proteomes" id="UP000076923"/>
    </source>
</evidence>
<dbReference type="Proteomes" id="UP000076923">
    <property type="component" value="Unassembled WGS sequence"/>
</dbReference>
<organism evidence="2 3">
    <name type="scientific">Polaribacter atrinae</name>
    <dbReference type="NCBI Taxonomy" id="1333662"/>
    <lineage>
        <taxon>Bacteria</taxon>
        <taxon>Pseudomonadati</taxon>
        <taxon>Bacteroidota</taxon>
        <taxon>Flavobacteriia</taxon>
        <taxon>Flavobacteriales</taxon>
        <taxon>Flavobacteriaceae</taxon>
    </lineage>
</organism>
<dbReference type="STRING" id="1333662.LPB303_05285"/>